<dbReference type="OrthoDB" id="1879366at2759"/>
<keyword evidence="4" id="KW-0560">Oxidoreductase</keyword>
<protein>
    <submittedName>
        <fullName evidence="8">Uncharacterized protein</fullName>
    </submittedName>
</protein>
<keyword evidence="9" id="KW-1185">Reference proteome</keyword>
<dbReference type="SUPFAM" id="SSF51735">
    <property type="entry name" value="NAD(P)-binding Rossmann-fold domains"/>
    <property type="match status" value="1"/>
</dbReference>
<evidence type="ECO:0000313" key="8">
    <source>
        <dbReference type="EMBL" id="ETN40106.1"/>
    </source>
</evidence>
<dbReference type="FunFam" id="3.40.50.720:FF:000022">
    <property type="entry name" value="Cinnamyl alcohol dehydrogenase"/>
    <property type="match status" value="1"/>
</dbReference>
<evidence type="ECO:0000256" key="1">
    <source>
        <dbReference type="ARBA" id="ARBA00001947"/>
    </source>
</evidence>
<proteinExistence type="inferred from homology"/>
<reference evidence="8 9" key="1">
    <citation type="submission" date="2013-03" db="EMBL/GenBank/DDBJ databases">
        <title>The Genome Sequence of Phialophora europaea CBS 101466.</title>
        <authorList>
            <consortium name="The Broad Institute Genomics Platform"/>
            <person name="Cuomo C."/>
            <person name="de Hoog S."/>
            <person name="Gorbushina A."/>
            <person name="Walker B."/>
            <person name="Young S.K."/>
            <person name="Zeng Q."/>
            <person name="Gargeya S."/>
            <person name="Fitzgerald M."/>
            <person name="Haas B."/>
            <person name="Abouelleil A."/>
            <person name="Allen A.W."/>
            <person name="Alvarado L."/>
            <person name="Arachchi H.M."/>
            <person name="Berlin A.M."/>
            <person name="Chapman S.B."/>
            <person name="Gainer-Dewar J."/>
            <person name="Goldberg J."/>
            <person name="Griggs A."/>
            <person name="Gujja S."/>
            <person name="Hansen M."/>
            <person name="Howarth C."/>
            <person name="Imamovic A."/>
            <person name="Ireland A."/>
            <person name="Larimer J."/>
            <person name="McCowan C."/>
            <person name="Murphy C."/>
            <person name="Pearson M."/>
            <person name="Poon T.W."/>
            <person name="Priest M."/>
            <person name="Roberts A."/>
            <person name="Saif S."/>
            <person name="Shea T."/>
            <person name="Sisk P."/>
            <person name="Sykes S."/>
            <person name="Wortman J."/>
            <person name="Nusbaum C."/>
            <person name="Birren B."/>
        </authorList>
    </citation>
    <scope>NUCLEOTIDE SEQUENCE [LARGE SCALE GENOMIC DNA]</scope>
    <source>
        <strain evidence="8 9">CBS 101466</strain>
    </source>
</reference>
<dbReference type="Gene3D" id="3.90.180.10">
    <property type="entry name" value="Medium-chain alcohol dehydrogenases, catalytic domain"/>
    <property type="match status" value="1"/>
</dbReference>
<dbReference type="PANTHER" id="PTHR42683">
    <property type="entry name" value="ALDEHYDE REDUCTASE"/>
    <property type="match status" value="1"/>
</dbReference>
<evidence type="ECO:0000259" key="6">
    <source>
        <dbReference type="Pfam" id="PF00107"/>
    </source>
</evidence>
<dbReference type="InterPro" id="IPR013149">
    <property type="entry name" value="ADH-like_C"/>
</dbReference>
<evidence type="ECO:0000256" key="3">
    <source>
        <dbReference type="ARBA" id="ARBA00022833"/>
    </source>
</evidence>
<keyword evidence="2 5" id="KW-0479">Metal-binding</keyword>
<evidence type="ECO:0000256" key="4">
    <source>
        <dbReference type="ARBA" id="ARBA00023002"/>
    </source>
</evidence>
<dbReference type="SUPFAM" id="SSF50129">
    <property type="entry name" value="GroES-like"/>
    <property type="match status" value="1"/>
</dbReference>
<name>W2RUB2_CYPE1</name>
<feature type="domain" description="Alcohol dehydrogenase-like C-terminal" evidence="6">
    <location>
        <begin position="176"/>
        <end position="297"/>
    </location>
</feature>
<dbReference type="InterPro" id="IPR047109">
    <property type="entry name" value="CAD-like"/>
</dbReference>
<dbReference type="Pfam" id="PF00107">
    <property type="entry name" value="ADH_zinc_N"/>
    <property type="match status" value="1"/>
</dbReference>
<dbReference type="GeneID" id="19971720"/>
<dbReference type="eggNOG" id="KOG0023">
    <property type="taxonomic scope" value="Eukaryota"/>
</dbReference>
<dbReference type="InterPro" id="IPR013154">
    <property type="entry name" value="ADH-like_N"/>
</dbReference>
<dbReference type="InterPro" id="IPR011032">
    <property type="entry name" value="GroES-like_sf"/>
</dbReference>
<comment type="similarity">
    <text evidence="5">Belongs to the zinc-containing alcohol dehydrogenase family.</text>
</comment>
<dbReference type="STRING" id="1220924.W2RUB2"/>
<comment type="cofactor">
    <cofactor evidence="1 5">
        <name>Zn(2+)</name>
        <dbReference type="ChEBI" id="CHEBI:29105"/>
    </cofactor>
</comment>
<keyword evidence="3 5" id="KW-0862">Zinc</keyword>
<dbReference type="PROSITE" id="PS00059">
    <property type="entry name" value="ADH_ZINC"/>
    <property type="match status" value="1"/>
</dbReference>
<dbReference type="Proteomes" id="UP000030752">
    <property type="component" value="Unassembled WGS sequence"/>
</dbReference>
<dbReference type="InterPro" id="IPR036291">
    <property type="entry name" value="NAD(P)-bd_dom_sf"/>
</dbReference>
<gene>
    <name evidence="8" type="ORF">HMPREF1541_04381</name>
</gene>
<dbReference type="RefSeq" id="XP_008716949.1">
    <property type="nucleotide sequence ID" value="XM_008718727.1"/>
</dbReference>
<organism evidence="8 9">
    <name type="scientific">Cyphellophora europaea (strain CBS 101466)</name>
    <name type="common">Phialophora europaea</name>
    <dbReference type="NCBI Taxonomy" id="1220924"/>
    <lineage>
        <taxon>Eukaryota</taxon>
        <taxon>Fungi</taxon>
        <taxon>Dikarya</taxon>
        <taxon>Ascomycota</taxon>
        <taxon>Pezizomycotina</taxon>
        <taxon>Eurotiomycetes</taxon>
        <taxon>Chaetothyriomycetidae</taxon>
        <taxon>Chaetothyriales</taxon>
        <taxon>Cyphellophoraceae</taxon>
        <taxon>Cyphellophora</taxon>
    </lineage>
</organism>
<evidence type="ECO:0000256" key="2">
    <source>
        <dbReference type="ARBA" id="ARBA00022723"/>
    </source>
</evidence>
<accession>W2RUB2</accession>
<dbReference type="EMBL" id="KB822720">
    <property type="protein sequence ID" value="ETN40106.1"/>
    <property type="molecule type" value="Genomic_DNA"/>
</dbReference>
<dbReference type="InParanoid" id="W2RUB2"/>
<dbReference type="HOGENOM" id="CLU_026673_20_2_1"/>
<evidence type="ECO:0000259" key="7">
    <source>
        <dbReference type="Pfam" id="PF08240"/>
    </source>
</evidence>
<dbReference type="InterPro" id="IPR002328">
    <property type="entry name" value="ADH_Zn_CS"/>
</dbReference>
<dbReference type="CDD" id="cd05283">
    <property type="entry name" value="CAD1"/>
    <property type="match status" value="1"/>
</dbReference>
<dbReference type="GO" id="GO:0016616">
    <property type="term" value="F:oxidoreductase activity, acting on the CH-OH group of donors, NAD or NADP as acceptor"/>
    <property type="evidence" value="ECO:0007669"/>
    <property type="project" value="InterPro"/>
</dbReference>
<feature type="domain" description="Alcohol dehydrogenase-like N-terminal" evidence="7">
    <location>
        <begin position="28"/>
        <end position="124"/>
    </location>
</feature>
<dbReference type="AlphaFoldDB" id="W2RUB2"/>
<evidence type="ECO:0000256" key="5">
    <source>
        <dbReference type="RuleBase" id="RU361277"/>
    </source>
</evidence>
<evidence type="ECO:0000313" key="9">
    <source>
        <dbReference type="Proteomes" id="UP000030752"/>
    </source>
</evidence>
<dbReference type="Gene3D" id="3.40.50.720">
    <property type="entry name" value="NAD(P)-binding Rossmann-like Domain"/>
    <property type="match status" value="1"/>
</dbReference>
<dbReference type="VEuPathDB" id="FungiDB:HMPREF1541_04381"/>
<dbReference type="Pfam" id="PF08240">
    <property type="entry name" value="ADH_N"/>
    <property type="match status" value="1"/>
</dbReference>
<dbReference type="GO" id="GO:0008270">
    <property type="term" value="F:zinc ion binding"/>
    <property type="evidence" value="ECO:0007669"/>
    <property type="project" value="InterPro"/>
</dbReference>
<sequence length="336" mass="36211">MTGTIDFRVYKGSASGAIVEAHGHRTLGPTEAIVDITHCGVCGTDEHYRQGDMGLGHEWVGIIKELGNNAGRISDLKVGDRVGMGWMQKVCLHCESCLSGEHVRCLNSIQFGDGNWDEGGFGTGGCWDVGSLYRIPDEIKSEHAGPLMCGGATVFGPLYEHGMLPGSRVGVVGIGGLGHLAIQYGQKMGYEMVVFSGTESKKAEALSFGAAEFHATKDVKQFEGVEPIDHLLITTSFLPDFELFAPVLKKFAKIFPLTITPEPLAVPMLGLVVGGWNIIGSAGARTNSLRKMLDFTAKHGIKPQIELFPMTQQGVTDAMQKLKEGKMRYRGVVTVQ</sequence>